<dbReference type="GO" id="GO:0005886">
    <property type="term" value="C:plasma membrane"/>
    <property type="evidence" value="ECO:0007669"/>
    <property type="project" value="UniProtKB-SubCell"/>
</dbReference>
<feature type="transmembrane region" description="Helical" evidence="5">
    <location>
        <begin position="6"/>
        <end position="38"/>
    </location>
</feature>
<accession>A0A517TX77</accession>
<dbReference type="InterPro" id="IPR051598">
    <property type="entry name" value="TSUP/Inactive_protease-like"/>
</dbReference>
<dbReference type="Proteomes" id="UP000317909">
    <property type="component" value="Chromosome"/>
</dbReference>
<evidence type="ECO:0000256" key="5">
    <source>
        <dbReference type="RuleBase" id="RU363041"/>
    </source>
</evidence>
<keyword evidence="4 5" id="KW-0472">Membrane</keyword>
<keyword evidence="5" id="KW-1003">Cell membrane</keyword>
<evidence type="ECO:0000256" key="1">
    <source>
        <dbReference type="ARBA" id="ARBA00004141"/>
    </source>
</evidence>
<dbReference type="InterPro" id="IPR002781">
    <property type="entry name" value="TM_pro_TauE-like"/>
</dbReference>
<evidence type="ECO:0000313" key="7">
    <source>
        <dbReference type="EMBL" id="QDT72985.1"/>
    </source>
</evidence>
<comment type="subcellular location">
    <subcellularLocation>
        <location evidence="5">Cell membrane</location>
        <topology evidence="5">Multi-pass membrane protein</topology>
    </subcellularLocation>
    <subcellularLocation>
        <location evidence="1">Membrane</location>
        <topology evidence="1">Multi-pass membrane protein</topology>
    </subcellularLocation>
</comment>
<dbReference type="KEGG" id="llh:I41_21730"/>
<dbReference type="AlphaFoldDB" id="A0A517TX77"/>
<evidence type="ECO:0000256" key="6">
    <source>
        <dbReference type="SAM" id="MobiDB-lite"/>
    </source>
</evidence>
<feature type="transmembrane region" description="Helical" evidence="5">
    <location>
        <begin position="136"/>
        <end position="157"/>
    </location>
</feature>
<protein>
    <recommendedName>
        <fullName evidence="5">Probable membrane transporter protein</fullName>
    </recommendedName>
</protein>
<dbReference type="OrthoDB" id="560496at2"/>
<feature type="transmembrane region" description="Helical" evidence="5">
    <location>
        <begin position="169"/>
        <end position="189"/>
    </location>
</feature>
<feature type="transmembrane region" description="Helical" evidence="5">
    <location>
        <begin position="195"/>
        <end position="217"/>
    </location>
</feature>
<keyword evidence="8" id="KW-1185">Reference proteome</keyword>
<evidence type="ECO:0000256" key="3">
    <source>
        <dbReference type="ARBA" id="ARBA00022989"/>
    </source>
</evidence>
<sequence length="279" mass="29102">MSPDQLPWLAAGILLIAFLYSSVGHAGASGYIAVMTLFGLAPAEIKPTALVLNILVASIGSWQFWRAGHFRWELFWPFAIFSVPMAFAGGYLNLPAHLFKIAVGIVLLFSAARFLYDPKDATDVEAPSRGVSLVVGGVLGLLSGLTGTGGGIFLTPLMIVMRWATTKTAAATSVVFILVNSIAGLLGNVTATREIPSFAFVLLLAALVGGTIGSSLGSRRFSAPAIKRLLAVVLMIAGMKLIGLELPIGRSAPKPPPATNRADDASSSSPRPGMRGLAS</sequence>
<evidence type="ECO:0000256" key="4">
    <source>
        <dbReference type="ARBA" id="ARBA00023136"/>
    </source>
</evidence>
<feature type="transmembrane region" description="Helical" evidence="5">
    <location>
        <begin position="74"/>
        <end position="92"/>
    </location>
</feature>
<comment type="similarity">
    <text evidence="5">Belongs to the 4-toluene sulfonate uptake permease (TSUP) (TC 2.A.102) family.</text>
</comment>
<dbReference type="Pfam" id="PF01925">
    <property type="entry name" value="TauE"/>
    <property type="match status" value="1"/>
</dbReference>
<proteinExistence type="inferred from homology"/>
<dbReference type="PANTHER" id="PTHR43701">
    <property type="entry name" value="MEMBRANE TRANSPORTER PROTEIN MJ0441-RELATED"/>
    <property type="match status" value="1"/>
</dbReference>
<dbReference type="PANTHER" id="PTHR43701:SF5">
    <property type="entry name" value="MEMBRANE TRANSPORTER PROTEIN-RELATED"/>
    <property type="match status" value="1"/>
</dbReference>
<gene>
    <name evidence="7" type="ORF">I41_21730</name>
</gene>
<feature type="transmembrane region" description="Helical" evidence="5">
    <location>
        <begin position="99"/>
        <end position="116"/>
    </location>
</feature>
<evidence type="ECO:0000313" key="8">
    <source>
        <dbReference type="Proteomes" id="UP000317909"/>
    </source>
</evidence>
<keyword evidence="2 5" id="KW-0812">Transmembrane</keyword>
<organism evidence="7 8">
    <name type="scientific">Lacipirellula limnantheis</name>
    <dbReference type="NCBI Taxonomy" id="2528024"/>
    <lineage>
        <taxon>Bacteria</taxon>
        <taxon>Pseudomonadati</taxon>
        <taxon>Planctomycetota</taxon>
        <taxon>Planctomycetia</taxon>
        <taxon>Pirellulales</taxon>
        <taxon>Lacipirellulaceae</taxon>
        <taxon>Lacipirellula</taxon>
    </lineage>
</organism>
<name>A0A517TX77_9BACT</name>
<keyword evidence="3 5" id="KW-1133">Transmembrane helix</keyword>
<evidence type="ECO:0000256" key="2">
    <source>
        <dbReference type="ARBA" id="ARBA00022692"/>
    </source>
</evidence>
<feature type="region of interest" description="Disordered" evidence="6">
    <location>
        <begin position="252"/>
        <end position="279"/>
    </location>
</feature>
<feature type="transmembrane region" description="Helical" evidence="5">
    <location>
        <begin position="229"/>
        <end position="248"/>
    </location>
</feature>
<reference evidence="7 8" key="1">
    <citation type="submission" date="2019-02" db="EMBL/GenBank/DDBJ databases">
        <title>Deep-cultivation of Planctomycetes and their phenomic and genomic characterization uncovers novel biology.</title>
        <authorList>
            <person name="Wiegand S."/>
            <person name="Jogler M."/>
            <person name="Boedeker C."/>
            <person name="Pinto D."/>
            <person name="Vollmers J."/>
            <person name="Rivas-Marin E."/>
            <person name="Kohn T."/>
            <person name="Peeters S.H."/>
            <person name="Heuer A."/>
            <person name="Rast P."/>
            <person name="Oberbeckmann S."/>
            <person name="Bunk B."/>
            <person name="Jeske O."/>
            <person name="Meyerdierks A."/>
            <person name="Storesund J.E."/>
            <person name="Kallscheuer N."/>
            <person name="Luecker S."/>
            <person name="Lage O.M."/>
            <person name="Pohl T."/>
            <person name="Merkel B.J."/>
            <person name="Hornburger P."/>
            <person name="Mueller R.-W."/>
            <person name="Bruemmer F."/>
            <person name="Labrenz M."/>
            <person name="Spormann A.M."/>
            <person name="Op den Camp H."/>
            <person name="Overmann J."/>
            <person name="Amann R."/>
            <person name="Jetten M.S.M."/>
            <person name="Mascher T."/>
            <person name="Medema M.H."/>
            <person name="Devos D.P."/>
            <person name="Kaster A.-K."/>
            <person name="Ovreas L."/>
            <person name="Rohde M."/>
            <person name="Galperin M.Y."/>
            <person name="Jogler C."/>
        </authorList>
    </citation>
    <scope>NUCLEOTIDE SEQUENCE [LARGE SCALE GENOMIC DNA]</scope>
    <source>
        <strain evidence="7 8">I41</strain>
    </source>
</reference>
<dbReference type="RefSeq" id="WP_145432490.1">
    <property type="nucleotide sequence ID" value="NZ_CP036339.1"/>
</dbReference>
<dbReference type="EMBL" id="CP036339">
    <property type="protein sequence ID" value="QDT72985.1"/>
    <property type="molecule type" value="Genomic_DNA"/>
</dbReference>